<comment type="similarity">
    <text evidence="6">Belongs to the RnpA family.</text>
</comment>
<keyword evidence="1 6" id="KW-0819">tRNA processing</keyword>
<accession>A0A8J3I2W3</accession>
<keyword evidence="9" id="KW-1185">Reference proteome</keyword>
<evidence type="ECO:0000256" key="2">
    <source>
        <dbReference type="ARBA" id="ARBA00022722"/>
    </source>
</evidence>
<dbReference type="Proteomes" id="UP000612362">
    <property type="component" value="Unassembled WGS sequence"/>
</dbReference>
<comment type="subunit">
    <text evidence="6">Consists of a catalytic RNA component (M1 or rnpB) and a protein subunit.</text>
</comment>
<evidence type="ECO:0000256" key="1">
    <source>
        <dbReference type="ARBA" id="ARBA00022694"/>
    </source>
</evidence>
<organism evidence="8 9">
    <name type="scientific">Ktedonospora formicarum</name>
    <dbReference type="NCBI Taxonomy" id="2778364"/>
    <lineage>
        <taxon>Bacteria</taxon>
        <taxon>Bacillati</taxon>
        <taxon>Chloroflexota</taxon>
        <taxon>Ktedonobacteria</taxon>
        <taxon>Ktedonobacterales</taxon>
        <taxon>Ktedonobacteraceae</taxon>
        <taxon>Ktedonospora</taxon>
    </lineage>
</organism>
<dbReference type="PANTHER" id="PTHR33992:SF1">
    <property type="entry name" value="RIBONUCLEASE P PROTEIN COMPONENT"/>
    <property type="match status" value="1"/>
</dbReference>
<keyword evidence="2 6" id="KW-0540">Nuclease</keyword>
<keyword evidence="4 6" id="KW-0378">Hydrolase</keyword>
<dbReference type="EC" id="3.1.26.5" evidence="6 7"/>
<dbReference type="InterPro" id="IPR000100">
    <property type="entry name" value="RNase_P"/>
</dbReference>
<proteinExistence type="inferred from homology"/>
<comment type="function">
    <text evidence="6">RNaseP catalyzes the removal of the 5'-leader sequence from pre-tRNA to produce the mature 5'-terminus. It can also cleave other RNA substrates such as 4.5S RNA. The protein component plays an auxiliary but essential role in vivo by binding to the 5'-leader sequence and broadening the substrate specificity of the ribozyme.</text>
</comment>
<dbReference type="RefSeq" id="WP_220193867.1">
    <property type="nucleotide sequence ID" value="NZ_BNJF01000001.1"/>
</dbReference>
<dbReference type="SUPFAM" id="SSF54211">
    <property type="entry name" value="Ribosomal protein S5 domain 2-like"/>
    <property type="match status" value="1"/>
</dbReference>
<evidence type="ECO:0000313" key="8">
    <source>
        <dbReference type="EMBL" id="GHO44479.1"/>
    </source>
</evidence>
<dbReference type="GO" id="GO:0001682">
    <property type="term" value="P:tRNA 5'-leader removal"/>
    <property type="evidence" value="ECO:0007669"/>
    <property type="project" value="UniProtKB-UniRule"/>
</dbReference>
<keyword evidence="5 6" id="KW-0694">RNA-binding</keyword>
<name>A0A8J3I2W3_9CHLR</name>
<evidence type="ECO:0000256" key="7">
    <source>
        <dbReference type="NCBIfam" id="TIGR00188"/>
    </source>
</evidence>
<dbReference type="HAMAP" id="MF_00227">
    <property type="entry name" value="RNase_P"/>
    <property type="match status" value="1"/>
</dbReference>
<evidence type="ECO:0000256" key="6">
    <source>
        <dbReference type="HAMAP-Rule" id="MF_00227"/>
    </source>
</evidence>
<reference evidence="8" key="1">
    <citation type="submission" date="2020-10" db="EMBL/GenBank/DDBJ databases">
        <title>Taxonomic study of unclassified bacteria belonging to the class Ktedonobacteria.</title>
        <authorList>
            <person name="Yabe S."/>
            <person name="Wang C.M."/>
            <person name="Zheng Y."/>
            <person name="Sakai Y."/>
            <person name="Cavaletti L."/>
            <person name="Monciardini P."/>
            <person name="Donadio S."/>
        </authorList>
    </citation>
    <scope>NUCLEOTIDE SEQUENCE</scope>
    <source>
        <strain evidence="8">SOSP1-1</strain>
    </source>
</reference>
<dbReference type="Pfam" id="PF00825">
    <property type="entry name" value="Ribonuclease_P"/>
    <property type="match status" value="1"/>
</dbReference>
<dbReference type="InterPro" id="IPR020568">
    <property type="entry name" value="Ribosomal_Su5_D2-typ_SF"/>
</dbReference>
<dbReference type="NCBIfam" id="TIGR00188">
    <property type="entry name" value="rnpA"/>
    <property type="match status" value="1"/>
</dbReference>
<dbReference type="GO" id="GO:0030677">
    <property type="term" value="C:ribonuclease P complex"/>
    <property type="evidence" value="ECO:0007669"/>
    <property type="project" value="TreeGrafter"/>
</dbReference>
<dbReference type="GO" id="GO:0042781">
    <property type="term" value="F:3'-tRNA processing endoribonuclease activity"/>
    <property type="evidence" value="ECO:0007669"/>
    <property type="project" value="TreeGrafter"/>
</dbReference>
<protein>
    <recommendedName>
        <fullName evidence="6 7">Ribonuclease P protein component</fullName>
        <shortName evidence="6">RNase P protein</shortName>
        <shortName evidence="6">RNaseP protein</shortName>
        <ecNumber evidence="6 7">3.1.26.5</ecNumber>
    </recommendedName>
    <alternativeName>
        <fullName evidence="6">Protein C5</fullName>
    </alternativeName>
</protein>
<dbReference type="EMBL" id="BNJF01000001">
    <property type="protein sequence ID" value="GHO44479.1"/>
    <property type="molecule type" value="Genomic_DNA"/>
</dbReference>
<dbReference type="GO" id="GO:0004526">
    <property type="term" value="F:ribonuclease P activity"/>
    <property type="evidence" value="ECO:0007669"/>
    <property type="project" value="UniProtKB-UniRule"/>
</dbReference>
<dbReference type="PANTHER" id="PTHR33992">
    <property type="entry name" value="RIBONUCLEASE P PROTEIN COMPONENT"/>
    <property type="match status" value="1"/>
</dbReference>
<comment type="caution">
    <text evidence="8">The sequence shown here is derived from an EMBL/GenBank/DDBJ whole genome shotgun (WGS) entry which is preliminary data.</text>
</comment>
<dbReference type="Gene3D" id="3.30.230.10">
    <property type="match status" value="1"/>
</dbReference>
<evidence type="ECO:0000256" key="5">
    <source>
        <dbReference type="ARBA" id="ARBA00022884"/>
    </source>
</evidence>
<comment type="catalytic activity">
    <reaction evidence="6">
        <text>Endonucleolytic cleavage of RNA, removing 5'-extranucleotides from tRNA precursor.</text>
        <dbReference type="EC" id="3.1.26.5"/>
    </reaction>
</comment>
<dbReference type="GO" id="GO:0000049">
    <property type="term" value="F:tRNA binding"/>
    <property type="evidence" value="ECO:0007669"/>
    <property type="project" value="UniProtKB-UniRule"/>
</dbReference>
<dbReference type="AlphaFoldDB" id="A0A8J3I2W3"/>
<evidence type="ECO:0000256" key="3">
    <source>
        <dbReference type="ARBA" id="ARBA00022759"/>
    </source>
</evidence>
<dbReference type="InterPro" id="IPR014721">
    <property type="entry name" value="Ribsml_uS5_D2-typ_fold_subgr"/>
</dbReference>
<sequence length="147" mass="16395">MALPRAGRLRKNGDFQRVRQRRQSVSSRLLILAWSPCGDSTLAISRVGFVVSKRIAKNATTRNYIKRLLSEAVRSLGHEIPQGLDLVLSARPQIVSTDSRTGKRFVVTDLSTLKQDIRLLLRRAHLLVTASAVSDTSFHEHPKGSQL</sequence>
<keyword evidence="3 6" id="KW-0255">Endonuclease</keyword>
<gene>
    <name evidence="6" type="primary">rnpA</name>
    <name evidence="8" type="ORF">KSX_26420</name>
</gene>
<evidence type="ECO:0000313" key="9">
    <source>
        <dbReference type="Proteomes" id="UP000612362"/>
    </source>
</evidence>
<evidence type="ECO:0000256" key="4">
    <source>
        <dbReference type="ARBA" id="ARBA00022801"/>
    </source>
</evidence>